<proteinExistence type="inferred from homology"/>
<dbReference type="InterPro" id="IPR050059">
    <property type="entry name" value="ATP_synthase_B_chain"/>
</dbReference>
<dbReference type="Pfam" id="PF00430">
    <property type="entry name" value="ATP-synt_B"/>
    <property type="match status" value="1"/>
</dbReference>
<sequence length="141" mass="16325">MLKFDITLFIQIVEALILTAILNVIFIKPVMQIFKERKEKFDGLRSDIERFTKGAEEALKQYQQRLQEARLEANRKKEELKQLAKAEEKKILEAANKEAEELKQKTLSQLAQQLQQVRQALQSQVETFAVAIAQKLLGRSL</sequence>
<comment type="similarity">
    <text evidence="1 13 14">Belongs to the ATPase B chain family.</text>
</comment>
<dbReference type="CDD" id="cd06503">
    <property type="entry name" value="ATP-synt_Fo_b"/>
    <property type="match status" value="1"/>
</dbReference>
<evidence type="ECO:0000256" key="5">
    <source>
        <dbReference type="ARBA" id="ARBA00022781"/>
    </source>
</evidence>
<dbReference type="HAMAP" id="MF_01398">
    <property type="entry name" value="ATP_synth_b_bprime"/>
    <property type="match status" value="1"/>
</dbReference>
<dbReference type="InParanoid" id="F8A963"/>
<name>F8A963_THEID</name>
<keyword evidence="15" id="KW-0175">Coiled coil</keyword>
<dbReference type="InterPro" id="IPR002146">
    <property type="entry name" value="ATP_synth_b/b'su_bac/chlpt"/>
</dbReference>
<feature type="coiled-coil region" evidence="15">
    <location>
        <begin position="52"/>
        <end position="127"/>
    </location>
</feature>
<keyword evidence="4 13" id="KW-0812">Transmembrane</keyword>
<organism evidence="16 17">
    <name type="scientific">Thermodesulfatator indicus (strain DSM 15286 / JCM 11887 / CIR29812)</name>
    <dbReference type="NCBI Taxonomy" id="667014"/>
    <lineage>
        <taxon>Bacteria</taxon>
        <taxon>Pseudomonadati</taxon>
        <taxon>Thermodesulfobacteriota</taxon>
        <taxon>Thermodesulfobacteria</taxon>
        <taxon>Thermodesulfobacteriales</taxon>
        <taxon>Thermodesulfatatoraceae</taxon>
        <taxon>Thermodesulfatator</taxon>
    </lineage>
</organism>
<evidence type="ECO:0000256" key="9">
    <source>
        <dbReference type="ARBA" id="ARBA00023310"/>
    </source>
</evidence>
<keyword evidence="7 13" id="KW-0406">Ion transport</keyword>
<keyword evidence="13" id="KW-1003">Cell membrane</keyword>
<comment type="subcellular location">
    <subcellularLocation>
        <location evidence="13">Cell inner membrane</location>
        <topology evidence="13">Single-pass membrane protein</topology>
    </subcellularLocation>
    <subcellularLocation>
        <location evidence="12">Endomembrane system</location>
        <topology evidence="12">Single-pass membrane protein</topology>
    </subcellularLocation>
</comment>
<dbReference type="GO" id="GO:0045259">
    <property type="term" value="C:proton-transporting ATP synthase complex"/>
    <property type="evidence" value="ECO:0007669"/>
    <property type="project" value="UniProtKB-KW"/>
</dbReference>
<comment type="function">
    <text evidence="10 13">F(1)F(0) ATP synthase produces ATP from ADP in the presence of a proton or sodium gradient. F-type ATPases consist of two structural domains, F(1) containing the extramembraneous catalytic core and F(0) containing the membrane proton channel, linked together by a central stalk and a peripheral stalk. During catalysis, ATP synthesis in the catalytic domain of F(1) is coupled via a rotary mechanism of the central stalk subunits to proton translocation.</text>
</comment>
<keyword evidence="8 13" id="KW-0472">Membrane</keyword>
<dbReference type="GO" id="GO:0046961">
    <property type="term" value="F:proton-transporting ATPase activity, rotational mechanism"/>
    <property type="evidence" value="ECO:0007669"/>
    <property type="project" value="TreeGrafter"/>
</dbReference>
<keyword evidence="13" id="KW-0997">Cell inner membrane</keyword>
<reference evidence="17" key="1">
    <citation type="submission" date="2011-04" db="EMBL/GenBank/DDBJ databases">
        <title>The complete genome of Thermodesulfatator indicus DSM 15286.</title>
        <authorList>
            <person name="Lucas S."/>
            <person name="Copeland A."/>
            <person name="Lapidus A."/>
            <person name="Bruce D."/>
            <person name="Goodwin L."/>
            <person name="Pitluck S."/>
            <person name="Peters L."/>
            <person name="Kyrpides N."/>
            <person name="Mavromatis K."/>
            <person name="Pagani I."/>
            <person name="Ivanova N."/>
            <person name="Saunders L."/>
            <person name="Detter J.C."/>
            <person name="Tapia R."/>
            <person name="Han C."/>
            <person name="Land M."/>
            <person name="Hauser L."/>
            <person name="Markowitz V."/>
            <person name="Cheng J.-F."/>
            <person name="Hugenholtz P."/>
            <person name="Woyke T."/>
            <person name="Wu D."/>
            <person name="Spring S."/>
            <person name="Schroeder M."/>
            <person name="Brambilla E."/>
            <person name="Klenk H.-P."/>
            <person name="Eisen J.A."/>
        </authorList>
    </citation>
    <scope>NUCLEOTIDE SEQUENCE [LARGE SCALE GENOMIC DNA]</scope>
    <source>
        <strain evidence="17">DSM 15286 / JCM 11887 / CIR29812</strain>
    </source>
</reference>
<dbReference type="eggNOG" id="COG0711">
    <property type="taxonomic scope" value="Bacteria"/>
</dbReference>
<dbReference type="RefSeq" id="WP_013907938.1">
    <property type="nucleotide sequence ID" value="NC_015681.1"/>
</dbReference>
<evidence type="ECO:0000313" key="16">
    <source>
        <dbReference type="EMBL" id="AEH45196.1"/>
    </source>
</evidence>
<evidence type="ECO:0000256" key="8">
    <source>
        <dbReference type="ARBA" id="ARBA00023136"/>
    </source>
</evidence>
<keyword evidence="6 13" id="KW-1133">Transmembrane helix</keyword>
<evidence type="ECO:0000256" key="13">
    <source>
        <dbReference type="HAMAP-Rule" id="MF_01398"/>
    </source>
</evidence>
<keyword evidence="9 13" id="KW-0066">ATP synthesis</keyword>
<evidence type="ECO:0000256" key="2">
    <source>
        <dbReference type="ARBA" id="ARBA00022448"/>
    </source>
</evidence>
<dbReference type="GO" id="GO:0005886">
    <property type="term" value="C:plasma membrane"/>
    <property type="evidence" value="ECO:0007669"/>
    <property type="project" value="UniProtKB-SubCell"/>
</dbReference>
<evidence type="ECO:0000256" key="7">
    <source>
        <dbReference type="ARBA" id="ARBA00023065"/>
    </source>
</evidence>
<evidence type="ECO:0000256" key="6">
    <source>
        <dbReference type="ARBA" id="ARBA00022989"/>
    </source>
</evidence>
<reference evidence="16 17" key="2">
    <citation type="journal article" date="2012" name="Stand. Genomic Sci.">
        <title>Complete genome sequence of the thermophilic sulfate-reducing ocean bacterium Thermodesulfatator indicus type strain (CIR29812(T)).</title>
        <authorList>
            <person name="Anderson I."/>
            <person name="Saunders E."/>
            <person name="Lapidus A."/>
            <person name="Nolan M."/>
            <person name="Lucas S."/>
            <person name="Tice H."/>
            <person name="Del Rio T.G."/>
            <person name="Cheng J.F."/>
            <person name="Han C."/>
            <person name="Tapia R."/>
            <person name="Goodwin L.A."/>
            <person name="Pitluck S."/>
            <person name="Liolios K."/>
            <person name="Mavromatis K."/>
            <person name="Pagani I."/>
            <person name="Ivanova N."/>
            <person name="Mikhailova N."/>
            <person name="Pati A."/>
            <person name="Chen A."/>
            <person name="Palaniappan K."/>
            <person name="Land M."/>
            <person name="Hauser L."/>
            <person name="Jeffries C.D."/>
            <person name="Chang Y.J."/>
            <person name="Brambilla E.M."/>
            <person name="Rohde M."/>
            <person name="Spring S."/>
            <person name="Goker M."/>
            <person name="Detter J.C."/>
            <person name="Woyke T."/>
            <person name="Bristow J."/>
            <person name="Eisen J.A."/>
            <person name="Markowitz V."/>
            <person name="Hugenholtz P."/>
            <person name="Kyrpides N.C."/>
            <person name="Klenk H.P."/>
        </authorList>
    </citation>
    <scope>NUCLEOTIDE SEQUENCE [LARGE SCALE GENOMIC DNA]</scope>
    <source>
        <strain evidence="17">DSM 15286 / JCM 11887 / CIR29812</strain>
    </source>
</reference>
<dbReference type="OrthoDB" id="9794968at2"/>
<gene>
    <name evidence="13" type="primary">atpF</name>
    <name evidence="16" type="ordered locus">Thein_1329</name>
</gene>
<protein>
    <recommendedName>
        <fullName evidence="13">ATP synthase subunit b</fullName>
    </recommendedName>
    <alternativeName>
        <fullName evidence="13">ATP synthase F(0) sector subunit b</fullName>
    </alternativeName>
    <alternativeName>
        <fullName evidence="13">ATPase subunit I</fullName>
    </alternativeName>
    <alternativeName>
        <fullName evidence="13">F-type ATPase subunit b</fullName>
        <shortName evidence="13">F-ATPase subunit b</shortName>
    </alternativeName>
</protein>
<evidence type="ECO:0000256" key="1">
    <source>
        <dbReference type="ARBA" id="ARBA00005513"/>
    </source>
</evidence>
<evidence type="ECO:0000256" key="11">
    <source>
        <dbReference type="ARBA" id="ARBA00025614"/>
    </source>
</evidence>
<evidence type="ECO:0000313" key="17">
    <source>
        <dbReference type="Proteomes" id="UP000006793"/>
    </source>
</evidence>
<keyword evidence="17" id="KW-1185">Reference proteome</keyword>
<evidence type="ECO:0000256" key="15">
    <source>
        <dbReference type="SAM" id="Coils"/>
    </source>
</evidence>
<feature type="transmembrane region" description="Helical" evidence="13">
    <location>
        <begin position="6"/>
        <end position="27"/>
    </location>
</feature>
<dbReference type="GO" id="GO:0012505">
    <property type="term" value="C:endomembrane system"/>
    <property type="evidence" value="ECO:0007669"/>
    <property type="project" value="UniProtKB-SubCell"/>
</dbReference>
<dbReference type="PaxDb" id="667014-Thein_1329"/>
<keyword evidence="5 13" id="KW-0375">Hydrogen ion transport</keyword>
<evidence type="ECO:0000256" key="10">
    <source>
        <dbReference type="ARBA" id="ARBA00025198"/>
    </source>
</evidence>
<keyword evidence="3 13" id="KW-0138">CF(0)</keyword>
<evidence type="ECO:0000256" key="4">
    <source>
        <dbReference type="ARBA" id="ARBA00022692"/>
    </source>
</evidence>
<evidence type="ECO:0000256" key="12">
    <source>
        <dbReference type="ARBA" id="ARBA00037847"/>
    </source>
</evidence>
<evidence type="ECO:0000256" key="14">
    <source>
        <dbReference type="RuleBase" id="RU003848"/>
    </source>
</evidence>
<dbReference type="KEGG" id="tid:Thein_1329"/>
<keyword evidence="2 13" id="KW-0813">Transport</keyword>
<dbReference type="STRING" id="667014.Thein_1329"/>
<evidence type="ECO:0000256" key="3">
    <source>
        <dbReference type="ARBA" id="ARBA00022547"/>
    </source>
</evidence>
<dbReference type="AlphaFoldDB" id="F8A963"/>
<comment type="subunit">
    <text evidence="13">F-type ATPases have 2 components, F(1) - the catalytic core - and F(0) - the membrane proton channel. F(1) has five subunits: alpha(3), beta(3), gamma(1), delta(1), epsilon(1). F(0) has three main subunits: a(1), b(2) and c(10-14). The alpha and beta chains form an alternating ring which encloses part of the gamma chain. F(1) is attached to F(0) by a central stalk formed by the gamma and epsilon chains, while a peripheral stalk is formed by the delta and b chains.</text>
</comment>
<dbReference type="EMBL" id="CP002683">
    <property type="protein sequence ID" value="AEH45196.1"/>
    <property type="molecule type" value="Genomic_DNA"/>
</dbReference>
<accession>F8A963</accession>
<dbReference type="PANTHER" id="PTHR33445">
    <property type="entry name" value="ATP SYNTHASE SUBUNIT B', CHLOROPLASTIC"/>
    <property type="match status" value="1"/>
</dbReference>
<dbReference type="PANTHER" id="PTHR33445:SF2">
    <property type="entry name" value="ATP SYNTHASE SUBUNIT B', CHLOROPLASTIC"/>
    <property type="match status" value="1"/>
</dbReference>
<dbReference type="Proteomes" id="UP000006793">
    <property type="component" value="Chromosome"/>
</dbReference>
<comment type="function">
    <text evidence="11">Component of the F(0) channel, it forms part of the peripheral stalk, linking F(1) to F(0). The b'-subunit is a diverged and duplicated form of b found in plants and photosynthetic bacteria.</text>
</comment>
<dbReference type="HOGENOM" id="CLU_079215_9_3_0"/>
<dbReference type="GO" id="GO:0046933">
    <property type="term" value="F:proton-transporting ATP synthase activity, rotational mechanism"/>
    <property type="evidence" value="ECO:0007669"/>
    <property type="project" value="UniProtKB-UniRule"/>
</dbReference>